<evidence type="ECO:0000256" key="1">
    <source>
        <dbReference type="SAM" id="SignalP"/>
    </source>
</evidence>
<keyword evidence="1" id="KW-0732">Signal</keyword>
<evidence type="ECO:0000313" key="2">
    <source>
        <dbReference type="EMBL" id="QNR86698.1"/>
    </source>
</evidence>
<feature type="signal peptide" evidence="1">
    <location>
        <begin position="1"/>
        <end position="23"/>
    </location>
</feature>
<evidence type="ECO:0008006" key="4">
    <source>
        <dbReference type="Google" id="ProtNLM"/>
    </source>
</evidence>
<gene>
    <name evidence="2" type="ORF">H9N25_10095</name>
</gene>
<organism evidence="2 3">
    <name type="scientific">Pedobacter riviphilus</name>
    <dbReference type="NCBI Taxonomy" id="2766984"/>
    <lineage>
        <taxon>Bacteria</taxon>
        <taxon>Pseudomonadati</taxon>
        <taxon>Bacteroidota</taxon>
        <taxon>Sphingobacteriia</taxon>
        <taxon>Sphingobacteriales</taxon>
        <taxon>Sphingobacteriaceae</taxon>
        <taxon>Pedobacter</taxon>
    </lineage>
</organism>
<proteinExistence type="predicted"/>
<dbReference type="PROSITE" id="PS51257">
    <property type="entry name" value="PROKAR_LIPOPROTEIN"/>
    <property type="match status" value="1"/>
</dbReference>
<keyword evidence="3" id="KW-1185">Reference proteome</keyword>
<dbReference type="RefSeq" id="WP_190328782.1">
    <property type="nucleotide sequence ID" value="NZ_CP061171.1"/>
</dbReference>
<dbReference type="EMBL" id="CP061171">
    <property type="protein sequence ID" value="QNR86698.1"/>
    <property type="molecule type" value="Genomic_DNA"/>
</dbReference>
<sequence>MMKNAFKTTAILLITLATLFACKKKTEDPMDFVVDNQNLTSCPLGTTCHFQYANDASMDGNWLNVTIGQHRIFWARLSQDYSTRWMYFQAPMNGDKFLLNDADVQAGKVKFVSSCPTCYGIELKALRGTVKGIKVAKNNAEHEKWLLESNIVLTAIGSSDVPYDTIYVKQYYYPAIQ</sequence>
<feature type="chain" id="PRO_5046091074" description="Lipoprotein" evidence="1">
    <location>
        <begin position="24"/>
        <end position="177"/>
    </location>
</feature>
<name>A0ABX6TP36_9SPHI</name>
<evidence type="ECO:0000313" key="3">
    <source>
        <dbReference type="Proteomes" id="UP000516439"/>
    </source>
</evidence>
<dbReference type="Proteomes" id="UP000516439">
    <property type="component" value="Chromosome"/>
</dbReference>
<reference evidence="2 3" key="1">
    <citation type="submission" date="2020-09" db="EMBL/GenBank/DDBJ databases">
        <title>Pedobacter sp. SW-16 isolated from soil near Yeocheon.</title>
        <authorList>
            <person name="Im H.S."/>
            <person name="Joung Y."/>
            <person name="Lee S.-S."/>
        </authorList>
    </citation>
    <scope>NUCLEOTIDE SEQUENCE [LARGE SCALE GENOMIC DNA]</scope>
    <source>
        <strain evidence="2 3">SW-16</strain>
    </source>
</reference>
<protein>
    <recommendedName>
        <fullName evidence="4">Lipoprotein</fullName>
    </recommendedName>
</protein>
<accession>A0ABX6TP36</accession>